<sequence length="141" mass="15879">MHNNTKTTRRRLPPPLSHIITQYSASLDDFLIRINILPSPGCGNGGSKASKVTTKLENHHRSIPIRFEVFLAELFYFQSIKLFGYFTGRTARTELTCYPILKAIAPPPYLALKTDPPPHPPAFLTEIPPILPLLTLRFSLL</sequence>
<name>A0A4Y2IEN2_ARAVE</name>
<evidence type="ECO:0000313" key="2">
    <source>
        <dbReference type="Proteomes" id="UP000499080"/>
    </source>
</evidence>
<reference evidence="1 2" key="1">
    <citation type="journal article" date="2019" name="Sci. Rep.">
        <title>Orb-weaving spider Araneus ventricosus genome elucidates the spidroin gene catalogue.</title>
        <authorList>
            <person name="Kono N."/>
            <person name="Nakamura H."/>
            <person name="Ohtoshi R."/>
            <person name="Moran D.A.P."/>
            <person name="Shinohara A."/>
            <person name="Yoshida Y."/>
            <person name="Fujiwara M."/>
            <person name="Mori M."/>
            <person name="Tomita M."/>
            <person name="Arakawa K."/>
        </authorList>
    </citation>
    <scope>NUCLEOTIDE SEQUENCE [LARGE SCALE GENOMIC DNA]</scope>
</reference>
<proteinExistence type="predicted"/>
<comment type="caution">
    <text evidence="1">The sequence shown here is derived from an EMBL/GenBank/DDBJ whole genome shotgun (WGS) entry which is preliminary data.</text>
</comment>
<dbReference type="Proteomes" id="UP000499080">
    <property type="component" value="Unassembled WGS sequence"/>
</dbReference>
<accession>A0A4Y2IEN2</accession>
<evidence type="ECO:0000313" key="1">
    <source>
        <dbReference type="EMBL" id="GBM75456.1"/>
    </source>
</evidence>
<organism evidence="1 2">
    <name type="scientific">Araneus ventricosus</name>
    <name type="common">Orbweaver spider</name>
    <name type="synonym">Epeira ventricosa</name>
    <dbReference type="NCBI Taxonomy" id="182803"/>
    <lineage>
        <taxon>Eukaryota</taxon>
        <taxon>Metazoa</taxon>
        <taxon>Ecdysozoa</taxon>
        <taxon>Arthropoda</taxon>
        <taxon>Chelicerata</taxon>
        <taxon>Arachnida</taxon>
        <taxon>Araneae</taxon>
        <taxon>Araneomorphae</taxon>
        <taxon>Entelegynae</taxon>
        <taxon>Araneoidea</taxon>
        <taxon>Araneidae</taxon>
        <taxon>Araneus</taxon>
    </lineage>
</organism>
<dbReference type="AlphaFoldDB" id="A0A4Y2IEN2"/>
<dbReference type="EMBL" id="BGPR01002559">
    <property type="protein sequence ID" value="GBM75456.1"/>
    <property type="molecule type" value="Genomic_DNA"/>
</dbReference>
<protein>
    <submittedName>
        <fullName evidence="1">Uncharacterized protein</fullName>
    </submittedName>
</protein>
<gene>
    <name evidence="1" type="ORF">AVEN_98275_1</name>
</gene>
<keyword evidence="2" id="KW-1185">Reference proteome</keyword>